<accession>A0A0E9RTK3</accession>
<reference evidence="1" key="2">
    <citation type="journal article" date="2015" name="Fish Shellfish Immunol.">
        <title>Early steps in the European eel (Anguilla anguilla)-Vibrio vulnificus interaction in the gills: Role of the RtxA13 toxin.</title>
        <authorList>
            <person name="Callol A."/>
            <person name="Pajuelo D."/>
            <person name="Ebbesson L."/>
            <person name="Teles M."/>
            <person name="MacKenzie S."/>
            <person name="Amaro C."/>
        </authorList>
    </citation>
    <scope>NUCLEOTIDE SEQUENCE</scope>
</reference>
<proteinExistence type="predicted"/>
<organism evidence="1">
    <name type="scientific">Anguilla anguilla</name>
    <name type="common">European freshwater eel</name>
    <name type="synonym">Muraena anguilla</name>
    <dbReference type="NCBI Taxonomy" id="7936"/>
    <lineage>
        <taxon>Eukaryota</taxon>
        <taxon>Metazoa</taxon>
        <taxon>Chordata</taxon>
        <taxon>Craniata</taxon>
        <taxon>Vertebrata</taxon>
        <taxon>Euteleostomi</taxon>
        <taxon>Actinopterygii</taxon>
        <taxon>Neopterygii</taxon>
        <taxon>Teleostei</taxon>
        <taxon>Anguilliformes</taxon>
        <taxon>Anguillidae</taxon>
        <taxon>Anguilla</taxon>
    </lineage>
</organism>
<reference evidence="1" key="1">
    <citation type="submission" date="2014-11" db="EMBL/GenBank/DDBJ databases">
        <authorList>
            <person name="Amaro Gonzalez C."/>
        </authorList>
    </citation>
    <scope>NUCLEOTIDE SEQUENCE</scope>
</reference>
<evidence type="ECO:0000313" key="1">
    <source>
        <dbReference type="EMBL" id="JAH32187.1"/>
    </source>
</evidence>
<name>A0A0E9RTK3_ANGAN</name>
<dbReference type="EMBL" id="GBXM01076390">
    <property type="protein sequence ID" value="JAH32187.1"/>
    <property type="molecule type" value="Transcribed_RNA"/>
</dbReference>
<protein>
    <submittedName>
        <fullName evidence="1">Uncharacterized protein</fullName>
    </submittedName>
</protein>
<sequence>MDIRMSTYITKKDAMNCMMNLKRYPKGILVKSMYVTYD</sequence>
<dbReference type="AlphaFoldDB" id="A0A0E9RTK3"/>